<comment type="caution">
    <text evidence="1">The sequence shown here is derived from an EMBL/GenBank/DDBJ whole genome shotgun (WGS) entry which is preliminary data.</text>
</comment>
<dbReference type="Gene3D" id="2.40.70.10">
    <property type="entry name" value="Acid Proteases"/>
    <property type="match status" value="1"/>
</dbReference>
<accession>A0A430LIE0</accession>
<name>A0A430LIE0_9HYPO</name>
<organism evidence="1 2">
    <name type="scientific">Fusarium euwallaceae</name>
    <dbReference type="NCBI Taxonomy" id="1147111"/>
    <lineage>
        <taxon>Eukaryota</taxon>
        <taxon>Fungi</taxon>
        <taxon>Dikarya</taxon>
        <taxon>Ascomycota</taxon>
        <taxon>Pezizomycotina</taxon>
        <taxon>Sordariomycetes</taxon>
        <taxon>Hypocreomycetidae</taxon>
        <taxon>Hypocreales</taxon>
        <taxon>Nectriaceae</taxon>
        <taxon>Fusarium</taxon>
        <taxon>Fusarium solani species complex</taxon>
    </lineage>
</organism>
<keyword evidence="2" id="KW-1185">Reference proteome</keyword>
<proteinExistence type="predicted"/>
<evidence type="ECO:0000313" key="2">
    <source>
        <dbReference type="Proteomes" id="UP000287124"/>
    </source>
</evidence>
<sequence>MQCRRKIKSNRAKDLVSSLVMPFRDFMITEMADDLEDLIPRQTTEEEHCLNVGPVNRVDRPIVYCDTAASGDSVANTLGFIEGWVEGERCSAIMLDGGSGVDLVNERYVEELQILGLMMPVPGQLRTANDQVQRVGSCVYPRVVVGGILATVKAYVLGNHDDWDVVVGRPGLRRMRAAEDHYDDKLVVEGQKGHHQAIPIFPTPNLFEPDERGRSREPVRLKTMLRSDGEEDIIFVDDDLPILEEVEGILGELGGEIFATAGMTYKTSGN</sequence>
<gene>
    <name evidence="1" type="ORF">BHE90_010123</name>
</gene>
<evidence type="ECO:0000313" key="1">
    <source>
        <dbReference type="EMBL" id="RTE75433.1"/>
    </source>
</evidence>
<dbReference type="EMBL" id="MIKF01000186">
    <property type="protein sequence ID" value="RTE75433.1"/>
    <property type="molecule type" value="Genomic_DNA"/>
</dbReference>
<reference evidence="1 2" key="1">
    <citation type="submission" date="2017-06" db="EMBL/GenBank/DDBJ databases">
        <title>Comparative genomic analysis of Ambrosia Fusariam Clade fungi.</title>
        <authorList>
            <person name="Stajich J.E."/>
            <person name="Carrillo J."/>
            <person name="Kijimoto T."/>
            <person name="Eskalen A."/>
            <person name="O'Donnell K."/>
            <person name="Kasson M."/>
        </authorList>
    </citation>
    <scope>NUCLEOTIDE SEQUENCE [LARGE SCALE GENOMIC DNA]</scope>
    <source>
        <strain evidence="1 2">UCR1854</strain>
    </source>
</reference>
<dbReference type="CDD" id="cd00303">
    <property type="entry name" value="retropepsin_like"/>
    <property type="match status" value="1"/>
</dbReference>
<protein>
    <submittedName>
        <fullName evidence="1">Uncharacterized protein</fullName>
    </submittedName>
</protein>
<dbReference type="InterPro" id="IPR021109">
    <property type="entry name" value="Peptidase_aspartic_dom_sf"/>
</dbReference>
<dbReference type="AlphaFoldDB" id="A0A430LIE0"/>
<dbReference type="Proteomes" id="UP000287124">
    <property type="component" value="Unassembled WGS sequence"/>
</dbReference>